<dbReference type="PROSITE" id="PS00463">
    <property type="entry name" value="ZN2_CY6_FUNGAL_1"/>
    <property type="match status" value="1"/>
</dbReference>
<keyword evidence="3" id="KW-0805">Transcription regulation</keyword>
<proteinExistence type="predicted"/>
<dbReference type="InterPro" id="IPR021858">
    <property type="entry name" value="Fun_TF"/>
</dbReference>
<protein>
    <recommendedName>
        <fullName evidence="8">Zn(2)-C6 fungal-type domain-containing protein</fullName>
    </recommendedName>
</protein>
<dbReference type="SMART" id="SM00066">
    <property type="entry name" value="GAL4"/>
    <property type="match status" value="1"/>
</dbReference>
<keyword evidence="6" id="KW-0539">Nucleus</keyword>
<reference evidence="9 10" key="1">
    <citation type="submission" date="2024-01" db="EMBL/GenBank/DDBJ databases">
        <authorList>
            <person name="Allen C."/>
            <person name="Tagirdzhanova G."/>
        </authorList>
    </citation>
    <scope>NUCLEOTIDE SEQUENCE [LARGE SCALE GENOMIC DNA]</scope>
</reference>
<organism evidence="9 10">
    <name type="scientific">Sporothrix eucalyptigena</name>
    <dbReference type="NCBI Taxonomy" id="1812306"/>
    <lineage>
        <taxon>Eukaryota</taxon>
        <taxon>Fungi</taxon>
        <taxon>Dikarya</taxon>
        <taxon>Ascomycota</taxon>
        <taxon>Pezizomycotina</taxon>
        <taxon>Sordariomycetes</taxon>
        <taxon>Sordariomycetidae</taxon>
        <taxon>Ophiostomatales</taxon>
        <taxon>Ophiostomataceae</taxon>
        <taxon>Sporothrix</taxon>
    </lineage>
</organism>
<evidence type="ECO:0000313" key="10">
    <source>
        <dbReference type="Proteomes" id="UP001642482"/>
    </source>
</evidence>
<dbReference type="PROSITE" id="PS50048">
    <property type="entry name" value="ZN2_CY6_FUNGAL_2"/>
    <property type="match status" value="1"/>
</dbReference>
<keyword evidence="1" id="KW-0479">Metal-binding</keyword>
<dbReference type="Gene3D" id="4.10.240.10">
    <property type="entry name" value="Zn(2)-C6 fungal-type DNA-binding domain"/>
    <property type="match status" value="1"/>
</dbReference>
<dbReference type="InterPro" id="IPR001138">
    <property type="entry name" value="Zn2Cys6_DnaBD"/>
</dbReference>
<comment type="caution">
    <text evidence="9">The sequence shown here is derived from an EMBL/GenBank/DDBJ whole genome shotgun (WGS) entry which is preliminary data.</text>
</comment>
<keyword evidence="4" id="KW-0238">DNA-binding</keyword>
<dbReference type="Proteomes" id="UP001642482">
    <property type="component" value="Unassembled WGS sequence"/>
</dbReference>
<keyword evidence="10" id="KW-1185">Reference proteome</keyword>
<evidence type="ECO:0000259" key="8">
    <source>
        <dbReference type="PROSITE" id="PS50048"/>
    </source>
</evidence>
<name>A0ABP0CQ63_9PEZI</name>
<dbReference type="PANTHER" id="PTHR36206:SF16">
    <property type="entry name" value="TRANSCRIPTION FACTOR DOMAIN-CONTAINING PROTEIN-RELATED"/>
    <property type="match status" value="1"/>
</dbReference>
<feature type="compositionally biased region" description="Low complexity" evidence="7">
    <location>
        <begin position="16"/>
        <end position="32"/>
    </location>
</feature>
<evidence type="ECO:0000256" key="1">
    <source>
        <dbReference type="ARBA" id="ARBA00022723"/>
    </source>
</evidence>
<evidence type="ECO:0000256" key="7">
    <source>
        <dbReference type="SAM" id="MobiDB-lite"/>
    </source>
</evidence>
<evidence type="ECO:0000256" key="2">
    <source>
        <dbReference type="ARBA" id="ARBA00022833"/>
    </source>
</evidence>
<sequence length="614" mass="67583">MDVTTRIGTKKERRASNSAPSPAAKSAKRSAPVRPRAKVKTGCRTCKLRKVKCDEGRPACIRCVSTGRTCEGYGIWGGGNIDAARDTVSATTPAAVAMGMALRQRSSRECPTWPAVSRQIANATMSPLSAQEYGWLDWFRCRTAVKLRGAFSMAFWDVLVIRASFEEPAVLHAALALSTVHRRVGGGEGMGDDWANRRAAAQSCREEFTLQQYNKAIRHLMASPSTREVIGTSGAVTNVASTRIMLVACMLFTCLEFMRGRFQTGSIHLQNGVRLLGSLFGTSRSSLSEAAAFDSFSLIRDRQYPRNNMESIDQWLLEAFARMNLLAAQFGHGYAGYLLPTAPQYFFSPDHHLLTLPITFASVSQARNILDQLVYDVFSLSGQSRFQQRYPKSTALLFNGVDDTRASSSASSPSPSTTEDSVISLAREQARLVTDLDAWYATYRASRISLYARPDVDLLARVAYQMLVLYYGMASILVATCLAPDIELAFDVHVGGFLNILRNALLFIRAVKDVHNSHDVNFQISPEVAQQLGSAASPVVCLFNADVGWTPPLYFTALHCRVDRIRRQAVRFVKSIPSREGLWDSQLASAVAEEVIRLETESITEGSAGQARQQ</sequence>
<gene>
    <name evidence="9" type="ORF">SEUCBS140593_008874</name>
</gene>
<feature type="region of interest" description="Disordered" evidence="7">
    <location>
        <begin position="1"/>
        <end position="36"/>
    </location>
</feature>
<accession>A0ABP0CQ63</accession>
<dbReference type="SUPFAM" id="SSF57701">
    <property type="entry name" value="Zn2/Cys6 DNA-binding domain"/>
    <property type="match status" value="1"/>
</dbReference>
<dbReference type="PANTHER" id="PTHR36206">
    <property type="entry name" value="ASPERCRYPTIN BIOSYNTHESIS CLUSTER-SPECIFIC TRANSCRIPTION REGULATOR ATNN-RELATED"/>
    <property type="match status" value="1"/>
</dbReference>
<evidence type="ECO:0000313" key="9">
    <source>
        <dbReference type="EMBL" id="CAK7234237.1"/>
    </source>
</evidence>
<evidence type="ECO:0000256" key="4">
    <source>
        <dbReference type="ARBA" id="ARBA00023125"/>
    </source>
</evidence>
<feature type="domain" description="Zn(2)-C6 fungal-type" evidence="8">
    <location>
        <begin position="42"/>
        <end position="70"/>
    </location>
</feature>
<dbReference type="Pfam" id="PF11951">
    <property type="entry name" value="Fungal_trans_2"/>
    <property type="match status" value="1"/>
</dbReference>
<keyword evidence="5" id="KW-0804">Transcription</keyword>
<keyword evidence="2" id="KW-0862">Zinc</keyword>
<dbReference type="Pfam" id="PF00172">
    <property type="entry name" value="Zn_clus"/>
    <property type="match status" value="1"/>
</dbReference>
<dbReference type="InterPro" id="IPR036864">
    <property type="entry name" value="Zn2-C6_fun-type_DNA-bd_sf"/>
</dbReference>
<dbReference type="CDD" id="cd00067">
    <property type="entry name" value="GAL4"/>
    <property type="match status" value="1"/>
</dbReference>
<dbReference type="EMBL" id="CAWUHD010000131">
    <property type="protein sequence ID" value="CAK7234237.1"/>
    <property type="molecule type" value="Genomic_DNA"/>
</dbReference>
<dbReference type="InterPro" id="IPR052360">
    <property type="entry name" value="Transcr_Regulatory_Proteins"/>
</dbReference>
<evidence type="ECO:0000256" key="5">
    <source>
        <dbReference type="ARBA" id="ARBA00023163"/>
    </source>
</evidence>
<evidence type="ECO:0000256" key="6">
    <source>
        <dbReference type="ARBA" id="ARBA00023242"/>
    </source>
</evidence>
<evidence type="ECO:0000256" key="3">
    <source>
        <dbReference type="ARBA" id="ARBA00023015"/>
    </source>
</evidence>